<evidence type="ECO:0000256" key="3">
    <source>
        <dbReference type="ARBA" id="ARBA00022723"/>
    </source>
</evidence>
<feature type="binding site" evidence="8">
    <location>
        <position position="136"/>
    </location>
    <ligand>
        <name>Zn(2+)</name>
        <dbReference type="ChEBI" id="CHEBI:29105"/>
        <note>catalytic</note>
    </ligand>
</feature>
<gene>
    <name evidence="11" type="primary">nas-15</name>
    <name evidence="11" type="ORF">CEXT_755211</name>
</gene>
<accession>A0AAV4PH52</accession>
<dbReference type="InterPro" id="IPR034035">
    <property type="entry name" value="Astacin-like_dom"/>
</dbReference>
<protein>
    <recommendedName>
        <fullName evidence="9">Metalloendopeptidase</fullName>
        <ecNumber evidence="9">3.4.24.-</ecNumber>
    </recommendedName>
</protein>
<dbReference type="Pfam" id="PF01400">
    <property type="entry name" value="Astacin"/>
    <property type="match status" value="1"/>
</dbReference>
<keyword evidence="4 8" id="KW-0378">Hydrolase</keyword>
<name>A0AAV4PH52_CAEEX</name>
<dbReference type="Gene3D" id="3.40.390.10">
    <property type="entry name" value="Collagenase (Catalytic Domain)"/>
    <property type="match status" value="1"/>
</dbReference>
<evidence type="ECO:0000256" key="1">
    <source>
        <dbReference type="ARBA" id="ARBA00011245"/>
    </source>
</evidence>
<evidence type="ECO:0000256" key="8">
    <source>
        <dbReference type="PROSITE-ProRule" id="PRU01211"/>
    </source>
</evidence>
<evidence type="ECO:0000259" key="10">
    <source>
        <dbReference type="PROSITE" id="PS51864"/>
    </source>
</evidence>
<organism evidence="11 12">
    <name type="scientific">Caerostris extrusa</name>
    <name type="common">Bark spider</name>
    <name type="synonym">Caerostris bankana</name>
    <dbReference type="NCBI Taxonomy" id="172846"/>
    <lineage>
        <taxon>Eukaryota</taxon>
        <taxon>Metazoa</taxon>
        <taxon>Ecdysozoa</taxon>
        <taxon>Arthropoda</taxon>
        <taxon>Chelicerata</taxon>
        <taxon>Arachnida</taxon>
        <taxon>Araneae</taxon>
        <taxon>Araneomorphae</taxon>
        <taxon>Entelegynae</taxon>
        <taxon>Araneoidea</taxon>
        <taxon>Araneidae</taxon>
        <taxon>Caerostris</taxon>
    </lineage>
</organism>
<dbReference type="InterPro" id="IPR001506">
    <property type="entry name" value="Peptidase_M12A"/>
</dbReference>
<evidence type="ECO:0000313" key="11">
    <source>
        <dbReference type="EMBL" id="GIX95835.1"/>
    </source>
</evidence>
<keyword evidence="5 8" id="KW-0862">Zinc</keyword>
<evidence type="ECO:0000256" key="9">
    <source>
        <dbReference type="RuleBase" id="RU361183"/>
    </source>
</evidence>
<comment type="caution">
    <text evidence="11">The sequence shown here is derived from an EMBL/GenBank/DDBJ whole genome shotgun (WGS) entry which is preliminary data.</text>
</comment>
<dbReference type="EC" id="3.4.24.-" evidence="9"/>
<dbReference type="GO" id="GO:0008270">
    <property type="term" value="F:zinc ion binding"/>
    <property type="evidence" value="ECO:0007669"/>
    <property type="project" value="UniProtKB-UniRule"/>
</dbReference>
<comment type="subunit">
    <text evidence="1">Monomer.</text>
</comment>
<evidence type="ECO:0000313" key="12">
    <source>
        <dbReference type="Proteomes" id="UP001054945"/>
    </source>
</evidence>
<feature type="binding site" evidence="8">
    <location>
        <position position="142"/>
    </location>
    <ligand>
        <name>Zn(2+)</name>
        <dbReference type="ChEBI" id="CHEBI:29105"/>
        <note>catalytic</note>
    </ligand>
</feature>
<dbReference type="SUPFAM" id="SSF55486">
    <property type="entry name" value="Metalloproteases ('zincins'), catalytic domain"/>
    <property type="match status" value="1"/>
</dbReference>
<dbReference type="InterPro" id="IPR024079">
    <property type="entry name" value="MetalloPept_cat_dom_sf"/>
</dbReference>
<keyword evidence="3 8" id="KW-0479">Metal-binding</keyword>
<dbReference type="InterPro" id="IPR006026">
    <property type="entry name" value="Peptidase_Metallo"/>
</dbReference>
<comment type="function">
    <text evidence="7">Zinc metalloprotease. Provoques deadhesion of endothelial cells from cell cultures, and also degradation of fibronectin, fibrinogen and gelatin in vitro. Its role in the venom is not fully understood but it might act as a spreading factor that facilitates diffusion of other venom toxins. Alternatively, it might be involved in the proteolytic processing of other venom toxins or it might play a role in extra-oral digestion of prey.</text>
</comment>
<evidence type="ECO:0000256" key="4">
    <source>
        <dbReference type="ARBA" id="ARBA00022801"/>
    </source>
</evidence>
<evidence type="ECO:0000256" key="2">
    <source>
        <dbReference type="ARBA" id="ARBA00022670"/>
    </source>
</evidence>
<feature type="binding site" evidence="8">
    <location>
        <position position="132"/>
    </location>
    <ligand>
        <name>Zn(2+)</name>
        <dbReference type="ChEBI" id="CHEBI:29105"/>
        <note>catalytic</note>
    </ligand>
</feature>
<evidence type="ECO:0000256" key="7">
    <source>
        <dbReference type="ARBA" id="ARBA00025529"/>
    </source>
</evidence>
<feature type="active site" evidence="8">
    <location>
        <position position="133"/>
    </location>
</feature>
<dbReference type="CDD" id="cd04280">
    <property type="entry name" value="ZnMc_astacin_like"/>
    <property type="match status" value="1"/>
</dbReference>
<keyword evidence="6 8" id="KW-0482">Metalloprotease</keyword>
<dbReference type="EMBL" id="BPLR01004567">
    <property type="protein sequence ID" value="GIX95835.1"/>
    <property type="molecule type" value="Genomic_DNA"/>
</dbReference>
<dbReference type="GO" id="GO:0006508">
    <property type="term" value="P:proteolysis"/>
    <property type="evidence" value="ECO:0007669"/>
    <property type="project" value="UniProtKB-KW"/>
</dbReference>
<keyword evidence="2 8" id="KW-0645">Protease</keyword>
<feature type="non-terminal residue" evidence="11">
    <location>
        <position position="1"/>
    </location>
</feature>
<keyword evidence="12" id="KW-1185">Reference proteome</keyword>
<evidence type="ECO:0000256" key="5">
    <source>
        <dbReference type="ARBA" id="ARBA00022833"/>
    </source>
</evidence>
<dbReference type="PANTHER" id="PTHR10127">
    <property type="entry name" value="DISCOIDIN, CUB, EGF, LAMININ , AND ZINC METALLOPROTEASE DOMAIN CONTAINING"/>
    <property type="match status" value="1"/>
</dbReference>
<dbReference type="GO" id="GO:0004222">
    <property type="term" value="F:metalloendopeptidase activity"/>
    <property type="evidence" value="ECO:0007669"/>
    <property type="project" value="UniProtKB-UniRule"/>
</dbReference>
<dbReference type="PANTHER" id="PTHR10127:SF780">
    <property type="entry name" value="METALLOENDOPEPTIDASE"/>
    <property type="match status" value="1"/>
</dbReference>
<dbReference type="SMART" id="SM00235">
    <property type="entry name" value="ZnMc"/>
    <property type="match status" value="1"/>
</dbReference>
<dbReference type="Proteomes" id="UP001054945">
    <property type="component" value="Unassembled WGS sequence"/>
</dbReference>
<feature type="domain" description="Peptidase M12A" evidence="10">
    <location>
        <begin position="37"/>
        <end position="236"/>
    </location>
</feature>
<reference evidence="11 12" key="1">
    <citation type="submission" date="2021-06" db="EMBL/GenBank/DDBJ databases">
        <title>Caerostris extrusa draft genome.</title>
        <authorList>
            <person name="Kono N."/>
            <person name="Arakawa K."/>
        </authorList>
    </citation>
    <scope>NUCLEOTIDE SEQUENCE [LARGE SCALE GENOMIC DNA]</scope>
</reference>
<comment type="caution">
    <text evidence="8">Lacks conserved residue(s) required for the propagation of feature annotation.</text>
</comment>
<dbReference type="PROSITE" id="PS51864">
    <property type="entry name" value="ASTACIN"/>
    <property type="match status" value="1"/>
</dbReference>
<dbReference type="PRINTS" id="PR00480">
    <property type="entry name" value="ASTACIN"/>
</dbReference>
<dbReference type="AlphaFoldDB" id="A0AAV4PH52"/>
<sequence length="237" mass="26289">DPSFGIKSPGAALSKTQSVVPQKTLCWVSKTGSSQRASILCIDSESRQKSSHSLNIRCLRQQPGRGKGRFLIAKAMLEFHKSCCIRFVPRTTETDYIEISPNGGCSSHIGRVGRAQSVTLGRGCYTVGIMVHELMHTLGFVHEQNRPDRDDYITVLWDNVKEGLEGNFVKLEPYAVQSLGEPYDYSSILHYSKFAFSKDSITKPTLEPKKRGCSVGQRKGLSAGDVRKINKLYNCGK</sequence>
<proteinExistence type="predicted"/>
<evidence type="ECO:0000256" key="6">
    <source>
        <dbReference type="ARBA" id="ARBA00023049"/>
    </source>
</evidence>
<comment type="cofactor">
    <cofactor evidence="8 9">
        <name>Zn(2+)</name>
        <dbReference type="ChEBI" id="CHEBI:29105"/>
    </cofactor>
    <text evidence="8 9">Binds 1 zinc ion per subunit.</text>
</comment>